<dbReference type="InterPro" id="IPR028354">
    <property type="entry name" value="GPAT_PlsB"/>
</dbReference>
<accession>A0A0F9VX34</accession>
<dbReference type="InterPro" id="IPR045520">
    <property type="entry name" value="GPAT/DHAPAT_C"/>
</dbReference>
<evidence type="ECO:0000313" key="8">
    <source>
        <dbReference type="EMBL" id="KKO09611.1"/>
    </source>
</evidence>
<dbReference type="InterPro" id="IPR002123">
    <property type="entry name" value="Plipid/glycerol_acylTrfase"/>
</dbReference>
<evidence type="ECO:0000259" key="7">
    <source>
        <dbReference type="SMART" id="SM00563"/>
    </source>
</evidence>
<gene>
    <name evidence="8" type="ORF">LCGC14_0031040</name>
</gene>
<dbReference type="GO" id="GO:0004366">
    <property type="term" value="F:glycerol-3-phosphate O-acyltransferase activity"/>
    <property type="evidence" value="ECO:0007669"/>
    <property type="project" value="InterPro"/>
</dbReference>
<keyword evidence="6" id="KW-0012">Acyltransferase</keyword>
<comment type="subcellular location">
    <subcellularLocation>
        <location evidence="1">Cell membrane</location>
        <topology evidence="1">Peripheral membrane protein</topology>
        <orientation evidence="1">Cytoplasmic side</orientation>
    </subcellularLocation>
</comment>
<organism evidence="8">
    <name type="scientific">marine sediment metagenome</name>
    <dbReference type="NCBI Taxonomy" id="412755"/>
    <lineage>
        <taxon>unclassified sequences</taxon>
        <taxon>metagenomes</taxon>
        <taxon>ecological metagenomes</taxon>
    </lineage>
</organism>
<keyword evidence="3" id="KW-1003">Cell membrane</keyword>
<keyword evidence="5" id="KW-0472">Membrane</keyword>
<dbReference type="SMART" id="SM00563">
    <property type="entry name" value="PlsC"/>
    <property type="match status" value="1"/>
</dbReference>
<evidence type="ECO:0000256" key="4">
    <source>
        <dbReference type="ARBA" id="ARBA00022679"/>
    </source>
</evidence>
<evidence type="ECO:0000256" key="6">
    <source>
        <dbReference type="ARBA" id="ARBA00023315"/>
    </source>
</evidence>
<reference evidence="8" key="1">
    <citation type="journal article" date="2015" name="Nature">
        <title>Complex archaea that bridge the gap between prokaryotes and eukaryotes.</title>
        <authorList>
            <person name="Spang A."/>
            <person name="Saw J.H."/>
            <person name="Jorgensen S.L."/>
            <person name="Zaremba-Niedzwiedzka K."/>
            <person name="Martijn J."/>
            <person name="Lind A.E."/>
            <person name="van Eijk R."/>
            <person name="Schleper C."/>
            <person name="Guy L."/>
            <person name="Ettema T.J."/>
        </authorList>
    </citation>
    <scope>NUCLEOTIDE SEQUENCE</scope>
</reference>
<feature type="domain" description="Phospholipid/glycerol acyltransferase" evidence="7">
    <location>
        <begin position="306"/>
        <end position="433"/>
    </location>
</feature>
<dbReference type="NCBIfam" id="NF003441">
    <property type="entry name" value="PRK04974.1"/>
    <property type="match status" value="1"/>
</dbReference>
<dbReference type="Pfam" id="PF19277">
    <property type="entry name" value="GPAT_C"/>
    <property type="match status" value="1"/>
</dbReference>
<dbReference type="AlphaFoldDB" id="A0A0F9VX34"/>
<dbReference type="InterPro" id="IPR041728">
    <property type="entry name" value="GPAT/DHAPAT_LPLAT"/>
</dbReference>
<sequence length="828" mass="93672">MSAVYSTFFGRLRFGFLRRLLYLWTRSESIGNSAFNQHLDQRVPIVYVLPYRSLSDLMVLDRECAKAGLPRPVRAPAEPLAEAESFVFLSNQHAWVARPDPRGQSPRLLRVIASVEDYNSGDVQLVPVSAFWGQSPDVESSPIKLLFAYNWTVGGRLRKLLAILLHGRKIRVSFGAAISLRSLVDEQLGHDRNLRRINRLLRVHFRQQRGAVVGPELSHRRSLLKGLLHAPLVREAITREARERGVPEEKVRKEAARYAGEIASDFTYNIIRFIEVLLSWFWNKLYQGIRINHLERVHDIARGNEIIYVPCHRSHIDYLLLSYILFQNSLTPPHIAAGINLNMPLVGGILRRGGAFFMRRTFKGNKLYSAVFNEYLHTLFSRGFPVEYFIEGGRSRTGRTLNPKPGLLSITLRSFLRSSRRPIVFVPVYVGYERVLEGQTYLGELRGQEKKKESFFDIFRVLSALKLKFGQVAVNFGEPVSLAGFLDQQQPGWRQMDHGVDFKPDWLPVATSNLARTLAASINAAADANPVNLVALAMLSTARLALDEPALVRVLETYIALLRRVPYSSSMTLPDLDGQALIRYVEDMDLIGRQSDALGEILYLDEPQAVLMTYYRNNVLHLVALPALIACLFLNNARMTRIQIEKLIVAIYPYLQGELFLQWDEKGLPGVIRAWVDGFIAQGLLMEENDQIHRPDPSSGEFVLLSLLARSIIQMLERFYMASALLLNNPNGSLSAEELETLCTVMAQRLSILHGLNAPEFFDKTLFRQFIQRLGETGVLSTDAQGKLHYQSGLEDIAENAAKRVLSAEIRLSIRQVARTSKTVAPME</sequence>
<keyword evidence="4" id="KW-0808">Transferase</keyword>
<dbReference type="Pfam" id="PF01553">
    <property type="entry name" value="Acyltransferase"/>
    <property type="match status" value="1"/>
</dbReference>
<dbReference type="GO" id="GO:0005886">
    <property type="term" value="C:plasma membrane"/>
    <property type="evidence" value="ECO:0007669"/>
    <property type="project" value="UniProtKB-SubCell"/>
</dbReference>
<dbReference type="NCBIfam" id="TIGR03703">
    <property type="entry name" value="plsB"/>
    <property type="match status" value="1"/>
</dbReference>
<evidence type="ECO:0000256" key="3">
    <source>
        <dbReference type="ARBA" id="ARBA00022475"/>
    </source>
</evidence>
<dbReference type="CDD" id="cd07993">
    <property type="entry name" value="LPLAT_DHAPAT-like"/>
    <property type="match status" value="1"/>
</dbReference>
<dbReference type="GO" id="GO:0008654">
    <property type="term" value="P:phospholipid biosynthetic process"/>
    <property type="evidence" value="ECO:0007669"/>
    <property type="project" value="InterPro"/>
</dbReference>
<dbReference type="PIRSF" id="PIRSF500064">
    <property type="entry name" value="GPAT"/>
    <property type="match status" value="1"/>
</dbReference>
<evidence type="ECO:0000256" key="1">
    <source>
        <dbReference type="ARBA" id="ARBA00004413"/>
    </source>
</evidence>
<evidence type="ECO:0000256" key="2">
    <source>
        <dbReference type="ARBA" id="ARBA00007937"/>
    </source>
</evidence>
<dbReference type="SUPFAM" id="SSF69593">
    <property type="entry name" value="Glycerol-3-phosphate (1)-acyltransferase"/>
    <property type="match status" value="1"/>
</dbReference>
<dbReference type="PANTHER" id="PTHR12563:SF17">
    <property type="entry name" value="DIHYDROXYACETONE PHOSPHATE ACYLTRANSFERASE"/>
    <property type="match status" value="1"/>
</dbReference>
<protein>
    <recommendedName>
        <fullName evidence="7">Phospholipid/glycerol acyltransferase domain-containing protein</fullName>
    </recommendedName>
</protein>
<comment type="caution">
    <text evidence="8">The sequence shown here is derived from an EMBL/GenBank/DDBJ whole genome shotgun (WGS) entry which is preliminary data.</text>
</comment>
<dbReference type="EMBL" id="LAZR01000006">
    <property type="protein sequence ID" value="KKO09611.1"/>
    <property type="molecule type" value="Genomic_DNA"/>
</dbReference>
<evidence type="ECO:0000256" key="5">
    <source>
        <dbReference type="ARBA" id="ARBA00023136"/>
    </source>
</evidence>
<comment type="similarity">
    <text evidence="2">Belongs to the GPAT/DAPAT family.</text>
</comment>
<name>A0A0F9VX34_9ZZZZ</name>
<dbReference type="PIRSF" id="PIRSF000437">
    <property type="entry name" value="GPAT_DHAPAT"/>
    <property type="match status" value="1"/>
</dbReference>
<dbReference type="GO" id="GO:0006631">
    <property type="term" value="P:fatty acid metabolic process"/>
    <property type="evidence" value="ECO:0007669"/>
    <property type="project" value="TreeGrafter"/>
</dbReference>
<dbReference type="PANTHER" id="PTHR12563">
    <property type="entry name" value="GLYCEROL-3-PHOSPHATE ACYLTRANSFERASE"/>
    <property type="match status" value="1"/>
</dbReference>
<dbReference type="HAMAP" id="MF_00393">
    <property type="entry name" value="Glyc3P_acyltrans"/>
    <property type="match status" value="1"/>
</dbReference>
<proteinExistence type="inferred from homology"/>
<dbReference type="InterPro" id="IPR022284">
    <property type="entry name" value="GPAT/DHAPAT"/>
</dbReference>